<keyword evidence="1" id="KW-0732">Signal</keyword>
<dbReference type="PROSITE" id="PS51257">
    <property type="entry name" value="PROKAR_LIPOPROTEIN"/>
    <property type="match status" value="1"/>
</dbReference>
<feature type="signal peptide" evidence="1">
    <location>
        <begin position="1"/>
        <end position="22"/>
    </location>
</feature>
<dbReference type="OrthoDB" id="5345856at2"/>
<evidence type="ECO:0000313" key="3">
    <source>
        <dbReference type="Proteomes" id="UP000186074"/>
    </source>
</evidence>
<evidence type="ECO:0008006" key="4">
    <source>
        <dbReference type="Google" id="ProtNLM"/>
    </source>
</evidence>
<keyword evidence="3" id="KW-1185">Reference proteome</keyword>
<sequence>MFNQKQTYFTILFLLVFSGCSAINPSKNIEVEAKNIEKAIVKNEIKKETKKTPIKKAVIKKKTQSYKYCNKHRKIMDHASLYIKKEFNKGYFIQKDILGAEAQLFLIESNSQSIFAKNINNALKSYNREYTIAKRNRCNLSKYKTSPINKVKLEIKRLKKEAK</sequence>
<evidence type="ECO:0000256" key="1">
    <source>
        <dbReference type="SAM" id="SignalP"/>
    </source>
</evidence>
<reference evidence="2 3" key="1">
    <citation type="submission" date="2017-01" db="EMBL/GenBank/DDBJ databases">
        <title>Genome sequencing of Arcobacter sp. LPB0137.</title>
        <authorList>
            <person name="Lee G.-W."/>
            <person name="Yi H."/>
        </authorList>
    </citation>
    <scope>NUCLEOTIDE SEQUENCE [LARGE SCALE GENOMIC DNA]</scope>
    <source>
        <strain evidence="2 3">LPB0137</strain>
    </source>
</reference>
<dbReference type="AlphaFoldDB" id="A0A1P8KP97"/>
<organism evidence="2 3">
    <name type="scientific">Poseidonibacter parvus</name>
    <dbReference type="NCBI Taxonomy" id="1850254"/>
    <lineage>
        <taxon>Bacteria</taxon>
        <taxon>Pseudomonadati</taxon>
        <taxon>Campylobacterota</taxon>
        <taxon>Epsilonproteobacteria</taxon>
        <taxon>Campylobacterales</taxon>
        <taxon>Arcobacteraceae</taxon>
        <taxon>Poseidonibacter</taxon>
    </lineage>
</organism>
<dbReference type="KEGG" id="alp:LPB137_11105"/>
<dbReference type="RefSeq" id="WP_076088038.1">
    <property type="nucleotide sequence ID" value="NZ_CP019070.1"/>
</dbReference>
<dbReference type="STRING" id="1850254.LPB137_11105"/>
<dbReference type="Proteomes" id="UP000186074">
    <property type="component" value="Chromosome"/>
</dbReference>
<dbReference type="EMBL" id="CP019070">
    <property type="protein sequence ID" value="APW66356.1"/>
    <property type="molecule type" value="Genomic_DNA"/>
</dbReference>
<evidence type="ECO:0000313" key="2">
    <source>
        <dbReference type="EMBL" id="APW66356.1"/>
    </source>
</evidence>
<proteinExistence type="predicted"/>
<protein>
    <recommendedName>
        <fullName evidence="4">Lipoprotein</fullName>
    </recommendedName>
</protein>
<accession>A0A1P8KP97</accession>
<gene>
    <name evidence="2" type="ORF">LPB137_11105</name>
</gene>
<feature type="chain" id="PRO_5012297891" description="Lipoprotein" evidence="1">
    <location>
        <begin position="23"/>
        <end position="163"/>
    </location>
</feature>
<name>A0A1P8KP97_9BACT</name>